<evidence type="ECO:0000256" key="6">
    <source>
        <dbReference type="PIRSR" id="PIRSR600223-1"/>
    </source>
</evidence>
<keyword evidence="7" id="KW-1133">Transmembrane helix</keyword>
<keyword evidence="5 7" id="KW-0378">Hydrolase</keyword>
<dbReference type="PRINTS" id="PR00727">
    <property type="entry name" value="LEADERPTASE"/>
</dbReference>
<dbReference type="GO" id="GO:0006465">
    <property type="term" value="P:signal peptide processing"/>
    <property type="evidence" value="ECO:0007669"/>
    <property type="project" value="InterPro"/>
</dbReference>
<dbReference type="PANTHER" id="PTHR43390:SF1">
    <property type="entry name" value="CHLOROPLAST PROCESSING PEPTIDASE"/>
    <property type="match status" value="1"/>
</dbReference>
<dbReference type="InterPro" id="IPR019757">
    <property type="entry name" value="Pept_S26A_signal_pept_1_Lys-AS"/>
</dbReference>
<gene>
    <name evidence="9" type="primary">lepB</name>
    <name evidence="9" type="ORF">HMPREF0542_10565</name>
</gene>
<comment type="caution">
    <text evidence="9">The sequence shown here is derived from an EMBL/GenBank/DDBJ whole genome shotgun (WGS) entry which is preliminary data.</text>
</comment>
<dbReference type="AlphaFoldDB" id="E7FNT8"/>
<evidence type="ECO:0000256" key="5">
    <source>
        <dbReference type="ARBA" id="ARBA00022801"/>
    </source>
</evidence>
<keyword evidence="7" id="KW-0472">Membrane</keyword>
<evidence type="ECO:0000259" key="8">
    <source>
        <dbReference type="Pfam" id="PF10502"/>
    </source>
</evidence>
<evidence type="ECO:0000256" key="4">
    <source>
        <dbReference type="ARBA" id="ARBA00013208"/>
    </source>
</evidence>
<comment type="subcellular location">
    <subcellularLocation>
        <location evidence="2">Cell membrane</location>
        <topology evidence="2">Single-pass type II membrane protein</topology>
    </subcellularLocation>
    <subcellularLocation>
        <location evidence="7">Membrane</location>
        <topology evidence="7">Single-pass type II membrane protein</topology>
    </subcellularLocation>
</comment>
<proteinExistence type="inferred from homology"/>
<feature type="domain" description="Peptidase S26" evidence="8">
    <location>
        <begin position="13"/>
        <end position="190"/>
    </location>
</feature>
<name>E7FNT8_9LACO</name>
<dbReference type="SUPFAM" id="SSF51306">
    <property type="entry name" value="LexA/Signal peptidase"/>
    <property type="match status" value="1"/>
</dbReference>
<feature type="transmembrane region" description="Helical" evidence="7">
    <location>
        <begin position="12"/>
        <end position="33"/>
    </location>
</feature>
<evidence type="ECO:0000313" key="10">
    <source>
        <dbReference type="Proteomes" id="UP000004099"/>
    </source>
</evidence>
<dbReference type="PROSITE" id="PS00761">
    <property type="entry name" value="SPASE_I_3"/>
    <property type="match status" value="1"/>
</dbReference>
<dbReference type="GO" id="GO:0004252">
    <property type="term" value="F:serine-type endopeptidase activity"/>
    <property type="evidence" value="ECO:0007669"/>
    <property type="project" value="InterPro"/>
</dbReference>
<dbReference type="Gene3D" id="2.10.109.10">
    <property type="entry name" value="Umud Fragment, subunit A"/>
    <property type="match status" value="1"/>
</dbReference>
<dbReference type="InterPro" id="IPR019533">
    <property type="entry name" value="Peptidase_S26"/>
</dbReference>
<dbReference type="EMBL" id="ACGS02000024">
    <property type="protein sequence ID" value="EFZ35341.1"/>
    <property type="molecule type" value="Genomic_DNA"/>
</dbReference>
<dbReference type="Pfam" id="PF10502">
    <property type="entry name" value="Peptidase_S26"/>
    <property type="match status" value="1"/>
</dbReference>
<dbReference type="GO" id="GO:0009003">
    <property type="term" value="F:signal peptidase activity"/>
    <property type="evidence" value="ECO:0007669"/>
    <property type="project" value="UniProtKB-EC"/>
</dbReference>
<dbReference type="HOGENOM" id="CLU_028723_5_0_9"/>
<evidence type="ECO:0000256" key="3">
    <source>
        <dbReference type="ARBA" id="ARBA00009370"/>
    </source>
</evidence>
<dbReference type="PANTHER" id="PTHR43390">
    <property type="entry name" value="SIGNAL PEPTIDASE I"/>
    <property type="match status" value="1"/>
</dbReference>
<dbReference type="NCBIfam" id="TIGR02227">
    <property type="entry name" value="sigpep_I_bact"/>
    <property type="match status" value="1"/>
</dbReference>
<dbReference type="Proteomes" id="UP000004099">
    <property type="component" value="Unassembled WGS sequence"/>
</dbReference>
<evidence type="ECO:0000313" key="9">
    <source>
        <dbReference type="EMBL" id="EFZ35341.1"/>
    </source>
</evidence>
<feature type="active site" evidence="6">
    <location>
        <position position="43"/>
    </location>
</feature>
<feature type="active site" evidence="6">
    <location>
        <position position="90"/>
    </location>
</feature>
<sequence>MRKYYLKAVKNILSWVIPILVGFLIAAVIKTFFVSVVKVDGTSMYPNLQNNERVLMLHKAKIKRDSVVVFDAYGVDKNNTGLTKDTKYVKRVIALPGDTVEYRDNGQLFVNGKFRSQGYITSQQQADGTLKVAANLPKAKGVVLGTGSTFKVPRGKYFVLGDNRSVSNDSRYYGFVPRKKILGVVKVPFWNGKHDLINSYQRAD</sequence>
<dbReference type="InterPro" id="IPR036286">
    <property type="entry name" value="LexA/Signal_pep-like_sf"/>
</dbReference>
<comment type="similarity">
    <text evidence="3 7">Belongs to the peptidase S26 family.</text>
</comment>
<dbReference type="EC" id="3.4.21.89" evidence="4 7"/>
<accession>E7FNT8</accession>
<reference evidence="9 10" key="1">
    <citation type="submission" date="2011-01" db="EMBL/GenBank/DDBJ databases">
        <authorList>
            <person name="Muzny D."/>
            <person name="Qin X."/>
            <person name="Buhay C."/>
            <person name="Dugan-Rocha S."/>
            <person name="Ding Y."/>
            <person name="Chen G."/>
            <person name="Hawes A."/>
            <person name="Holder M."/>
            <person name="Jhangiani S."/>
            <person name="Johnson A."/>
            <person name="Khan Z."/>
            <person name="Li Z."/>
            <person name="Liu W."/>
            <person name="Liu X."/>
            <person name="Perez L."/>
            <person name="Shen H."/>
            <person name="Wang Q."/>
            <person name="Watt J."/>
            <person name="Xi L."/>
            <person name="Xin Y."/>
            <person name="Zhou J."/>
            <person name="Deng J."/>
            <person name="Jiang H."/>
            <person name="Liu Y."/>
            <person name="Qu J."/>
            <person name="Song X.-Z."/>
            <person name="Zhang L."/>
            <person name="Villasana D."/>
            <person name="Johnson A."/>
            <person name="Liu J."/>
            <person name="Liyanage D."/>
            <person name="Lorensuhewa L."/>
            <person name="Robinson T."/>
            <person name="Song A."/>
            <person name="Song B.-B."/>
            <person name="Dinh H."/>
            <person name="Thornton R."/>
            <person name="Coyle M."/>
            <person name="Francisco L."/>
            <person name="Jackson L."/>
            <person name="Javaid M."/>
            <person name="Korchina V."/>
            <person name="Kovar C."/>
            <person name="Mata R."/>
            <person name="Mathew T."/>
            <person name="Ngo R."/>
            <person name="Nguyen L."/>
            <person name="Nguyen N."/>
            <person name="Okwuonu G."/>
            <person name="Ongeri F."/>
            <person name="Pham C."/>
            <person name="Simmons D."/>
            <person name="Wilczek-Boney K."/>
            <person name="Hale W."/>
            <person name="Jakkamsetti A."/>
            <person name="Pham P."/>
            <person name="Ruth R."/>
            <person name="San Lucas F."/>
            <person name="Warren J."/>
            <person name="Zhang J."/>
            <person name="Zhao Z."/>
            <person name="Zhou C."/>
            <person name="Zhu D."/>
            <person name="Lee S."/>
            <person name="Bess C."/>
            <person name="Blankenburg K."/>
            <person name="Forbes L."/>
            <person name="Fu Q."/>
            <person name="Gubbala S."/>
            <person name="Hirani K."/>
            <person name="Jayaseelan J.C."/>
            <person name="Lara F."/>
            <person name="Munidasa M."/>
            <person name="Palculict T."/>
            <person name="Patil S."/>
            <person name="Pu L.-L."/>
            <person name="Saada N."/>
            <person name="Tang L."/>
            <person name="Weissenberger G."/>
            <person name="Zhu Y."/>
            <person name="Hemphill L."/>
            <person name="Shang Y."/>
            <person name="Youmans B."/>
            <person name="Ayvaz T."/>
            <person name="Ross M."/>
            <person name="Santibanez J."/>
            <person name="Aqrawi P."/>
            <person name="Gross S."/>
            <person name="Joshi V."/>
            <person name="Fowler G."/>
            <person name="Nazareth L."/>
            <person name="Reid J."/>
            <person name="Worley K."/>
            <person name="Petrosino J."/>
            <person name="Highlander S."/>
            <person name="Gibbs R."/>
        </authorList>
    </citation>
    <scope>NUCLEOTIDE SEQUENCE [LARGE SCALE GENOMIC DNA]</scope>
    <source>
        <strain evidence="9 10">ATCC 25644</strain>
    </source>
</reference>
<evidence type="ECO:0000256" key="2">
    <source>
        <dbReference type="ARBA" id="ARBA00004401"/>
    </source>
</evidence>
<organism evidence="9 10">
    <name type="scientific">Ligilactobacillus ruminis ATCC 25644</name>
    <dbReference type="NCBI Taxonomy" id="525362"/>
    <lineage>
        <taxon>Bacteria</taxon>
        <taxon>Bacillati</taxon>
        <taxon>Bacillota</taxon>
        <taxon>Bacilli</taxon>
        <taxon>Lactobacillales</taxon>
        <taxon>Lactobacillaceae</taxon>
        <taxon>Ligilactobacillus</taxon>
    </lineage>
</organism>
<evidence type="ECO:0000256" key="7">
    <source>
        <dbReference type="RuleBase" id="RU362042"/>
    </source>
</evidence>
<comment type="catalytic activity">
    <reaction evidence="1 7">
        <text>Cleavage of hydrophobic, N-terminal signal or leader sequences from secreted and periplasmic proteins.</text>
        <dbReference type="EC" id="3.4.21.89"/>
    </reaction>
</comment>
<keyword evidence="7" id="KW-0645">Protease</keyword>
<keyword evidence="7" id="KW-0812">Transmembrane</keyword>
<dbReference type="InterPro" id="IPR000223">
    <property type="entry name" value="Pept_S26A_signal_pept_1"/>
</dbReference>
<evidence type="ECO:0000256" key="1">
    <source>
        <dbReference type="ARBA" id="ARBA00000677"/>
    </source>
</evidence>
<protein>
    <recommendedName>
        <fullName evidence="4 7">Signal peptidase I</fullName>
        <ecNumber evidence="4 7">3.4.21.89</ecNumber>
    </recommendedName>
</protein>
<dbReference type="GO" id="GO:0005886">
    <property type="term" value="C:plasma membrane"/>
    <property type="evidence" value="ECO:0007669"/>
    <property type="project" value="UniProtKB-SubCell"/>
</dbReference>
<dbReference type="InterPro" id="IPR019758">
    <property type="entry name" value="Pept_S26A_signal_pept_1_CS"/>
</dbReference>
<dbReference type="PROSITE" id="PS00760">
    <property type="entry name" value="SPASE_I_2"/>
    <property type="match status" value="1"/>
</dbReference>
<dbReference type="CDD" id="cd06530">
    <property type="entry name" value="S26_SPase_I"/>
    <property type="match status" value="1"/>
</dbReference>